<sequence>MNPSAVNIAVVDGKTITQTQELRSAAAGEPVRIKAVRGGSYILAEGEKGVAPQNITVKRVGKDLHVSLEGAGLDQPQLIIEDFYGSDSQLVGMAEDGEYHEYVASDADAEHEAAFLMDGDSSAQVLASDQLPGFGTGLVAGAGAGLMGMAGMGFMPAMLGLGALALGGVAYAVSNKSDGGNDHAPGIPPTAPIAGVYDNVGDEQGLIGHGGATDDRTPTFTGTGTPGNTVVIRDNGVVIGEVVVGEDGSWEFTPTTPLPEGAHNLVVVEKDPAGNEGIPSEGFELIVDVTAPGKSTISAVIDDEGNDTGPVANGGHTDDTRPTLTGTGEAGARIDVYANGVKNGSTIVNVDGTWSYTPETAWGDGQYVLTTVAVDAAGNAGLPSDPYTIVIDTVAPGKGVIGEVVDQSGDPIGNGGATGDKQPIFNGGGQEPGDTVVIIDNGEVIGETIVDEDGNWSFTPDPELGDGNHEVVIVIKDPAGNESDPSDPHLIIVDTDAPVMPGDGSVGPGQAFEGAWDDQGPITGVINPGGETDDTKPEFGGVGLKPGDTVVIRDKGEVIGEVVVGEDGSWSWTPDVDFAEGDHSVDIIIRDPVGNESVPSDSLDFEVDLTAPVLPGDGSVGPGQAFEGAWDDEGPITGEISPGGATDDAKPEFKGVGLTPGDTVVIRDNGLIIGTAPVQADGSWTWTPIDDLSEDAHSIDIVVRDPAGNESDPSDSLNFRVDLTAPIQPTIDSVFDDEGASTGNLIPGAITDDVRPTISGKAEANSTVIIYDNDVEIGRVPVDTDGDWTFEPSVALANGTHRLTVQTVDLAGHSSPISDSFTFVVDNGPPPAAPTITEVIDDAGGETGAISFGGVTDDVQPEVRGTAGAHETIIIYDGRTEIGSTVADGLGDWSYALPELNSGGHNITAVAVNEYGSHGTPSSSFDFKVGTTWDFNDATFQGWTAEGGYAGTGGMIGDDGSGGYNFRAWTPAGPNWAGKVMTIEIAVVAGKTYDFSFMAGHVTDGNYARLGFSVDDVAVGGTIIVAPGAPHLFSASFTATATTTVELAITNGVSAWSGNDFWVDNIAFAPNEFGGPVVAPSTLSEAGENMEALNSLGEELFGVLTFSGAEQVFDLSSIANKETGARVIDITGEGDNTLKLSLGDILNHGESNLFHDSDNVQMMINGNSGDVVDLSNLMGDTEPGSWTSQGQVTVAGVNYEVYQHSALGAELLVQDGVTTNLV</sequence>
<reference evidence="3 4" key="1">
    <citation type="journal article" date="2020" name="Microorganisms">
        <title>Reliable Identification of Environmental Pseudomonas Isolates Using the rpoD Gene.</title>
        <authorList>
            <consortium name="The Broad Institute Genome Sequencing Platform"/>
            <person name="Girard L."/>
            <person name="Lood C."/>
            <person name="Rokni-Zadeh H."/>
            <person name="van Noort V."/>
            <person name="Lavigne R."/>
            <person name="De Mot R."/>
        </authorList>
    </citation>
    <scope>NUCLEOTIDE SEQUENCE [LARGE SCALE GENOMIC DNA]</scope>
    <source>
        <strain evidence="3 4">SWRI65</strain>
    </source>
</reference>
<protein>
    <recommendedName>
        <fullName evidence="2">Bacterial Ig-like domain-containing protein</fullName>
    </recommendedName>
</protein>
<dbReference type="AlphaFoldDB" id="A0A9E6P2H0"/>
<feature type="domain" description="Bacterial Ig-like" evidence="2">
    <location>
        <begin position="739"/>
        <end position="827"/>
    </location>
</feature>
<dbReference type="EMBL" id="CP077091">
    <property type="protein sequence ID" value="QXI18852.1"/>
    <property type="molecule type" value="Genomic_DNA"/>
</dbReference>
<accession>A0A9E6P2H0</accession>
<dbReference type="KEGG" id="phv:HU739_007585"/>
<evidence type="ECO:0000259" key="2">
    <source>
        <dbReference type="Pfam" id="PF19077"/>
    </source>
</evidence>
<dbReference type="RefSeq" id="WP_186552406.1">
    <property type="nucleotide sequence ID" value="NZ_CP077091.1"/>
</dbReference>
<reference evidence="3 4" key="2">
    <citation type="journal article" date="2021" name="Microorganisms">
        <title>The Ever-Expanding Pseudomonas Genus: Description of 43 New Species and Partition of the Pseudomonas putida Group.</title>
        <authorList>
            <person name="Girard L."/>
            <person name="Lood C."/>
            <person name="Hofte M."/>
            <person name="Vandamme P."/>
            <person name="Rokni-Zadeh H."/>
            <person name="van Noort V."/>
            <person name="Lavigne R."/>
            <person name="De Mot R."/>
        </authorList>
    </citation>
    <scope>NUCLEOTIDE SEQUENCE [LARGE SCALE GENOMIC DNA]</scope>
    <source>
        <strain evidence="3 4">SWRI65</strain>
    </source>
</reference>
<evidence type="ECO:0000313" key="4">
    <source>
        <dbReference type="Proteomes" id="UP000631521"/>
    </source>
</evidence>
<keyword evidence="4" id="KW-1185">Reference proteome</keyword>
<organism evidence="3 4">
    <name type="scientific">Pseudomonas hamedanensis</name>
    <dbReference type="NCBI Taxonomy" id="2745504"/>
    <lineage>
        <taxon>Bacteria</taxon>
        <taxon>Pseudomonadati</taxon>
        <taxon>Pseudomonadota</taxon>
        <taxon>Gammaproteobacteria</taxon>
        <taxon>Pseudomonadales</taxon>
        <taxon>Pseudomonadaceae</taxon>
        <taxon>Pseudomonas</taxon>
    </lineage>
</organism>
<proteinExistence type="predicted"/>
<dbReference type="InterPro" id="IPR013783">
    <property type="entry name" value="Ig-like_fold"/>
</dbReference>
<dbReference type="Gene3D" id="2.60.120.260">
    <property type="entry name" value="Galactose-binding domain-like"/>
    <property type="match status" value="1"/>
</dbReference>
<feature type="domain" description="Bacterial Ig-like" evidence="2">
    <location>
        <begin position="415"/>
        <end position="495"/>
    </location>
</feature>
<feature type="domain" description="Bacterial Ig-like" evidence="2">
    <location>
        <begin position="637"/>
        <end position="722"/>
    </location>
</feature>
<feature type="domain" description="Bacterial Ig-like" evidence="2">
    <location>
        <begin position="301"/>
        <end position="393"/>
    </location>
</feature>
<dbReference type="InterPro" id="IPR044016">
    <property type="entry name" value="Big_13"/>
</dbReference>
<feature type="domain" description="Bacterial Ig-like" evidence="2">
    <location>
        <begin position="200"/>
        <end position="288"/>
    </location>
</feature>
<dbReference type="NCBIfam" id="NF033510">
    <property type="entry name" value="Ca_tandemer"/>
    <property type="match status" value="6"/>
</dbReference>
<dbReference type="Gene3D" id="2.60.40.10">
    <property type="entry name" value="Immunoglobulins"/>
    <property type="match status" value="7"/>
</dbReference>
<feature type="region of interest" description="Disordered" evidence="1">
    <location>
        <begin position="413"/>
        <end position="432"/>
    </location>
</feature>
<dbReference type="Pfam" id="PF19077">
    <property type="entry name" value="Big_13"/>
    <property type="match status" value="6"/>
</dbReference>
<name>A0A9E6P2H0_9PSED</name>
<evidence type="ECO:0000256" key="1">
    <source>
        <dbReference type="SAM" id="MobiDB-lite"/>
    </source>
</evidence>
<gene>
    <name evidence="3" type="ORF">HU739_007585</name>
</gene>
<dbReference type="Proteomes" id="UP000631521">
    <property type="component" value="Chromosome"/>
</dbReference>
<evidence type="ECO:0000313" key="3">
    <source>
        <dbReference type="EMBL" id="QXI18852.1"/>
    </source>
</evidence>
<feature type="region of interest" description="Disordered" evidence="1">
    <location>
        <begin position="303"/>
        <end position="327"/>
    </location>
</feature>
<feature type="domain" description="Bacterial Ig-like" evidence="2">
    <location>
        <begin position="523"/>
        <end position="608"/>
    </location>
</feature>